<organism evidence="3 4">
    <name type="scientific">Agromyces marinus</name>
    <dbReference type="NCBI Taxonomy" id="1389020"/>
    <lineage>
        <taxon>Bacteria</taxon>
        <taxon>Bacillati</taxon>
        <taxon>Actinomycetota</taxon>
        <taxon>Actinomycetes</taxon>
        <taxon>Micrococcales</taxon>
        <taxon>Microbacteriaceae</taxon>
        <taxon>Agromyces</taxon>
    </lineage>
</organism>
<dbReference type="Proteomes" id="UP001321477">
    <property type="component" value="Chromosome"/>
</dbReference>
<feature type="transmembrane region" description="Helical" evidence="2">
    <location>
        <begin position="50"/>
        <end position="72"/>
    </location>
</feature>
<reference evidence="4" key="1">
    <citation type="journal article" date="2019" name="Int. J. Syst. Evol. Microbiol.">
        <title>The Global Catalogue of Microorganisms (GCM) 10K type strain sequencing project: providing services to taxonomists for standard genome sequencing and annotation.</title>
        <authorList>
            <consortium name="The Broad Institute Genomics Platform"/>
            <consortium name="The Broad Institute Genome Sequencing Center for Infectious Disease"/>
            <person name="Wu L."/>
            <person name="Ma J."/>
        </authorList>
    </citation>
    <scope>NUCLEOTIDE SEQUENCE [LARGE SCALE GENOMIC DNA]</scope>
    <source>
        <strain evidence="4">NBRC 109019</strain>
    </source>
</reference>
<accession>A0ABM8H4D2</accession>
<feature type="transmembrane region" description="Helical" evidence="2">
    <location>
        <begin position="394"/>
        <end position="412"/>
    </location>
</feature>
<feature type="transmembrane region" description="Helical" evidence="2">
    <location>
        <begin position="279"/>
        <end position="305"/>
    </location>
</feature>
<evidence type="ECO:0000256" key="1">
    <source>
        <dbReference type="SAM" id="Coils"/>
    </source>
</evidence>
<keyword evidence="2" id="KW-0812">Transmembrane</keyword>
<keyword evidence="4" id="KW-1185">Reference proteome</keyword>
<name>A0ABM8H4D2_9MICO</name>
<evidence type="ECO:0000313" key="4">
    <source>
        <dbReference type="Proteomes" id="UP001321477"/>
    </source>
</evidence>
<dbReference type="EMBL" id="AP027734">
    <property type="protein sequence ID" value="BDZ55595.1"/>
    <property type="molecule type" value="Genomic_DNA"/>
</dbReference>
<keyword evidence="2" id="KW-1133">Transmembrane helix</keyword>
<gene>
    <name evidence="3" type="ORF">GCM10025870_26680</name>
</gene>
<sequence length="477" mass="50168">MTSDDDLRARIAELEAENDRLRADATATRDLSDEVGAAPARPKRRRWRTVVASLLVILGLLLAPVAVVSAWARAELVDTDRFVATFGPLAEDPDVQAFVADQVTTVIEEQVDIPQLTSDVFDGIRALDLPPRAEDALGLLEAPAAQGLSSLVGSTVDRVIASDAFAAVWRQALTVSHQQLTAALQGDPEAALEIGGDGTLSVQLGPIVEAVKQRLLDQGVGFASAIPAVDLSVQVVQADSLVLVQTIYALAVAVGAWLPWVVLVLLAAGVLVAKRRSVALAWTGAGLAAIMLLTLAGFGTGRLFFVGTVSPSIMTAGAAEALFSGLTQLMVSTIGALAILAVAVAVIAWMSGSSAPAQRVRGFADAGFGTVRRNAAGHGISTGRFGEQLDRWRVAAYVGIAVAASLVLLASRPLTGSTVIWTVVLALLAVLLVQLLRRPAGRRRRPAAMPPRPALRRRRRFIPSRQHALRAEPARPG</sequence>
<evidence type="ECO:0000256" key="2">
    <source>
        <dbReference type="SAM" id="Phobius"/>
    </source>
</evidence>
<keyword evidence="2" id="KW-0472">Membrane</keyword>
<keyword evidence="1" id="KW-0175">Coiled coil</keyword>
<evidence type="ECO:0000313" key="3">
    <source>
        <dbReference type="EMBL" id="BDZ55595.1"/>
    </source>
</evidence>
<feature type="coiled-coil region" evidence="1">
    <location>
        <begin position="4"/>
        <end position="31"/>
    </location>
</feature>
<proteinExistence type="predicted"/>
<protein>
    <recommendedName>
        <fullName evidence="5">Integral membrane protein</fullName>
    </recommendedName>
</protein>
<feature type="transmembrane region" description="Helical" evidence="2">
    <location>
        <begin position="418"/>
        <end position="436"/>
    </location>
</feature>
<evidence type="ECO:0008006" key="5">
    <source>
        <dbReference type="Google" id="ProtNLM"/>
    </source>
</evidence>
<feature type="transmembrane region" description="Helical" evidence="2">
    <location>
        <begin position="325"/>
        <end position="349"/>
    </location>
</feature>
<feature type="transmembrane region" description="Helical" evidence="2">
    <location>
        <begin position="247"/>
        <end position="272"/>
    </location>
</feature>